<dbReference type="Proteomes" id="UP000254720">
    <property type="component" value="Unassembled WGS sequence"/>
</dbReference>
<dbReference type="EMBL" id="QQAX01000021">
    <property type="protein sequence ID" value="RDI41126.1"/>
    <property type="molecule type" value="Genomic_DNA"/>
</dbReference>
<feature type="transmembrane region" description="Helical" evidence="1">
    <location>
        <begin position="12"/>
        <end position="30"/>
    </location>
</feature>
<sequence>MSLREKIMKLPVWKAVVLIFFISFLFIAIVEELFISKIFSVMYGMITRFEQTEKEEKKDWDAYEKSYEAFNKKSHDDFKSSWDKREEEFKKGQIRDICEEIKGIERDNKLLSEMENTNFKKSDEPIIRAMDEWEVAKLKREAKQREKQMKADKEMLVMYNASEKNCDEISQ</sequence>
<comment type="caution">
    <text evidence="2">The sequence shown here is derived from an EMBL/GenBank/DDBJ whole genome shotgun (WGS) entry which is preliminary data.</text>
</comment>
<evidence type="ECO:0000256" key="1">
    <source>
        <dbReference type="SAM" id="Phobius"/>
    </source>
</evidence>
<evidence type="ECO:0000313" key="2">
    <source>
        <dbReference type="EMBL" id="RDI41126.1"/>
    </source>
</evidence>
<keyword evidence="1" id="KW-0812">Transmembrane</keyword>
<organism evidence="2 3">
    <name type="scientific">Aquicella lusitana</name>
    <dbReference type="NCBI Taxonomy" id="254246"/>
    <lineage>
        <taxon>Bacteria</taxon>
        <taxon>Pseudomonadati</taxon>
        <taxon>Pseudomonadota</taxon>
        <taxon>Gammaproteobacteria</taxon>
        <taxon>Legionellales</taxon>
        <taxon>Coxiellaceae</taxon>
        <taxon>Aquicella</taxon>
    </lineage>
</organism>
<keyword evidence="1" id="KW-0472">Membrane</keyword>
<name>A0A370GD56_9COXI</name>
<reference evidence="2 3" key="1">
    <citation type="submission" date="2018-07" db="EMBL/GenBank/DDBJ databases">
        <title>Genomic Encyclopedia of Type Strains, Phase IV (KMG-IV): sequencing the most valuable type-strain genomes for metagenomic binning, comparative biology and taxonomic classification.</title>
        <authorList>
            <person name="Goeker M."/>
        </authorList>
    </citation>
    <scope>NUCLEOTIDE SEQUENCE [LARGE SCALE GENOMIC DNA]</scope>
    <source>
        <strain evidence="2 3">DSM 16500</strain>
    </source>
</reference>
<keyword evidence="3" id="KW-1185">Reference proteome</keyword>
<proteinExistence type="predicted"/>
<evidence type="ECO:0000313" key="3">
    <source>
        <dbReference type="Proteomes" id="UP000254720"/>
    </source>
</evidence>
<gene>
    <name evidence="2" type="ORF">C8D86_12124</name>
</gene>
<protein>
    <submittedName>
        <fullName evidence="2">Uncharacterized protein</fullName>
    </submittedName>
</protein>
<dbReference type="RefSeq" id="WP_114835005.1">
    <property type="nucleotide sequence ID" value="NZ_LR699117.1"/>
</dbReference>
<accession>A0A370GD56</accession>
<dbReference type="AlphaFoldDB" id="A0A370GD56"/>
<keyword evidence="1" id="KW-1133">Transmembrane helix</keyword>